<dbReference type="PANTHER" id="PTHR11624:SF96">
    <property type="entry name" value="PYRUVATE DEHYDROGENASE E1 COMPONENT SUBUNIT BETA, MITOCHONDRIAL"/>
    <property type="match status" value="1"/>
</dbReference>
<keyword evidence="4 5" id="KW-0670">Pyruvate</keyword>
<evidence type="ECO:0000313" key="8">
    <source>
        <dbReference type="Proteomes" id="UP000039865"/>
    </source>
</evidence>
<dbReference type="AlphaFoldDB" id="A0A077ZQI5"/>
<dbReference type="FunFam" id="3.40.50.970:FF:000001">
    <property type="entry name" value="Pyruvate dehydrogenase E1 beta subunit"/>
    <property type="match status" value="1"/>
</dbReference>
<dbReference type="FunFam" id="3.40.50.920:FF:000001">
    <property type="entry name" value="Pyruvate dehydrogenase E1 beta subunit"/>
    <property type="match status" value="1"/>
</dbReference>
<dbReference type="NCBIfam" id="NF008854">
    <property type="entry name" value="PRK11892.1"/>
    <property type="match status" value="1"/>
</dbReference>
<dbReference type="InParanoid" id="A0A077ZQI5"/>
<evidence type="ECO:0000313" key="7">
    <source>
        <dbReference type="EMBL" id="CDW72167.1"/>
    </source>
</evidence>
<comment type="function">
    <text evidence="5">The pyruvate dehydrogenase complex catalyzes the overall conversion of pyruvate to acetyl-CoA and CO2.</text>
</comment>
<evidence type="ECO:0000256" key="3">
    <source>
        <dbReference type="ARBA" id="ARBA00023052"/>
    </source>
</evidence>
<dbReference type="Pfam" id="PF02779">
    <property type="entry name" value="Transket_pyr"/>
    <property type="match status" value="1"/>
</dbReference>
<evidence type="ECO:0000256" key="2">
    <source>
        <dbReference type="ARBA" id="ARBA00023002"/>
    </source>
</evidence>
<accession>A0A077ZQI5</accession>
<sequence length="367" mass="40549">MQKKAISSVLKSNQPTLRALFSAPKAQFHASQALNKEMTCRDAINSAMCEEIERDPKVFLMGEEVGQYNGAYKVSKGMYDKYGPSRIWDTPISETGFTGIGVGAGLMGLRPIIEFMTWNFSLQSIDHIVNSCAKAHYMSAGDLKCPIVFRGINGVSAGVAAQHSQCFGSWYSSVPGLKVVVPWNVEDIRGLLKASIRDEDPVVFLENEMMYGVSFDTPDYVFDKDFVLPLNKAKVERQGTDVTITAFAKMVGFSLQAADILQKEHGINAEVINLRVLRPLDRNTIIQSVKKTNRIVSVEEGWPQCGIGAEIAASLMETDAFDYLDAPMERITGADIPMPYSQSIERLAVPQVENIVNGVLKACYRKK</sequence>
<reference evidence="7 8" key="1">
    <citation type="submission" date="2014-06" db="EMBL/GenBank/DDBJ databases">
        <authorList>
            <person name="Swart Estienne"/>
        </authorList>
    </citation>
    <scope>NUCLEOTIDE SEQUENCE [LARGE SCALE GENOMIC DNA]</scope>
    <source>
        <strain evidence="7 8">130c</strain>
    </source>
</reference>
<dbReference type="Gene3D" id="3.40.50.920">
    <property type="match status" value="1"/>
</dbReference>
<name>A0A077ZQI5_STYLE</name>
<dbReference type="SMART" id="SM00861">
    <property type="entry name" value="Transket_pyr"/>
    <property type="match status" value="1"/>
</dbReference>
<dbReference type="SUPFAM" id="SSF52922">
    <property type="entry name" value="TK C-terminal domain-like"/>
    <property type="match status" value="1"/>
</dbReference>
<protein>
    <recommendedName>
        <fullName evidence="5">Pyruvate dehydrogenase E1 component subunit beta</fullName>
        <ecNumber evidence="5">1.2.4.1</ecNumber>
    </recommendedName>
</protein>
<dbReference type="OMA" id="WYANCPG"/>
<dbReference type="PANTHER" id="PTHR11624">
    <property type="entry name" value="DEHYDROGENASE RELATED"/>
    <property type="match status" value="1"/>
</dbReference>
<dbReference type="OrthoDB" id="10266385at2759"/>
<dbReference type="EC" id="1.2.4.1" evidence="5"/>
<dbReference type="EMBL" id="CCKQ01001063">
    <property type="protein sequence ID" value="CDW72167.1"/>
    <property type="molecule type" value="Genomic_DNA"/>
</dbReference>
<keyword evidence="2 5" id="KW-0560">Oxidoreductase</keyword>
<proteinExistence type="predicted"/>
<dbReference type="Proteomes" id="UP000039865">
    <property type="component" value="Unassembled WGS sequence"/>
</dbReference>
<evidence type="ECO:0000256" key="4">
    <source>
        <dbReference type="ARBA" id="ARBA00023317"/>
    </source>
</evidence>
<dbReference type="InterPro" id="IPR033248">
    <property type="entry name" value="Transketolase_C"/>
</dbReference>
<feature type="domain" description="Transketolase-like pyrimidine-binding" evidence="6">
    <location>
        <begin position="38"/>
        <end position="213"/>
    </location>
</feature>
<dbReference type="GO" id="GO:0004739">
    <property type="term" value="F:pyruvate dehydrogenase (acetyl-transferring) activity"/>
    <property type="evidence" value="ECO:0007669"/>
    <property type="project" value="UniProtKB-UniRule"/>
</dbReference>
<gene>
    <name evidence="7" type="primary">Contig163.g196</name>
    <name evidence="7" type="ORF">STYLEM_1122</name>
</gene>
<keyword evidence="8" id="KW-1185">Reference proteome</keyword>
<dbReference type="InterPro" id="IPR029061">
    <property type="entry name" value="THDP-binding"/>
</dbReference>
<dbReference type="Gene3D" id="3.40.50.970">
    <property type="match status" value="1"/>
</dbReference>
<comment type="cofactor">
    <cofactor evidence="1 5">
        <name>thiamine diphosphate</name>
        <dbReference type="ChEBI" id="CHEBI:58937"/>
    </cofactor>
</comment>
<dbReference type="Pfam" id="PF02780">
    <property type="entry name" value="Transketolase_C"/>
    <property type="match status" value="1"/>
</dbReference>
<organism evidence="7 8">
    <name type="scientific">Stylonychia lemnae</name>
    <name type="common">Ciliate</name>
    <dbReference type="NCBI Taxonomy" id="5949"/>
    <lineage>
        <taxon>Eukaryota</taxon>
        <taxon>Sar</taxon>
        <taxon>Alveolata</taxon>
        <taxon>Ciliophora</taxon>
        <taxon>Intramacronucleata</taxon>
        <taxon>Spirotrichea</taxon>
        <taxon>Stichotrichia</taxon>
        <taxon>Sporadotrichida</taxon>
        <taxon>Oxytrichidae</taxon>
        <taxon>Stylonychinae</taxon>
        <taxon>Stylonychia</taxon>
    </lineage>
</organism>
<keyword evidence="3 5" id="KW-0786">Thiamine pyrophosphate</keyword>
<dbReference type="NCBIfam" id="NF006667">
    <property type="entry name" value="PRK09212.1"/>
    <property type="match status" value="1"/>
</dbReference>
<dbReference type="FunCoup" id="A0A077ZQI5">
    <property type="interactions" value="213"/>
</dbReference>
<comment type="catalytic activity">
    <reaction evidence="5">
        <text>N(6)-[(R)-lipoyl]-L-lysyl-[protein] + pyruvate + H(+) = N(6)-[(R)-S(8)-acetyldihydrolipoyl]-L-lysyl-[protein] + CO2</text>
        <dbReference type="Rhea" id="RHEA:19189"/>
        <dbReference type="Rhea" id="RHEA-COMP:10474"/>
        <dbReference type="Rhea" id="RHEA-COMP:10478"/>
        <dbReference type="ChEBI" id="CHEBI:15361"/>
        <dbReference type="ChEBI" id="CHEBI:15378"/>
        <dbReference type="ChEBI" id="CHEBI:16526"/>
        <dbReference type="ChEBI" id="CHEBI:83099"/>
        <dbReference type="ChEBI" id="CHEBI:83111"/>
        <dbReference type="EC" id="1.2.4.1"/>
    </reaction>
</comment>
<dbReference type="InterPro" id="IPR005475">
    <property type="entry name" value="Transketolase-like_Pyr-bd"/>
</dbReference>
<dbReference type="SUPFAM" id="SSF52518">
    <property type="entry name" value="Thiamin diphosphate-binding fold (THDP-binding)"/>
    <property type="match status" value="1"/>
</dbReference>
<dbReference type="InterPro" id="IPR009014">
    <property type="entry name" value="Transketo_C/PFOR_II"/>
</dbReference>
<dbReference type="GO" id="GO:0006086">
    <property type="term" value="P:pyruvate decarboxylation to acetyl-CoA"/>
    <property type="evidence" value="ECO:0007669"/>
    <property type="project" value="InterPro"/>
</dbReference>
<dbReference type="InterPro" id="IPR027110">
    <property type="entry name" value="PDHB_mito-type"/>
</dbReference>
<evidence type="ECO:0000256" key="5">
    <source>
        <dbReference type="RuleBase" id="RU364074"/>
    </source>
</evidence>
<dbReference type="CDD" id="cd07036">
    <property type="entry name" value="TPP_PYR_E1-PDHc-beta_like"/>
    <property type="match status" value="1"/>
</dbReference>
<evidence type="ECO:0000256" key="1">
    <source>
        <dbReference type="ARBA" id="ARBA00001964"/>
    </source>
</evidence>
<evidence type="ECO:0000259" key="6">
    <source>
        <dbReference type="SMART" id="SM00861"/>
    </source>
</evidence>